<dbReference type="InterPro" id="IPR032567">
    <property type="entry name" value="RTL1-rel"/>
</dbReference>
<dbReference type="GeneTree" id="ENSGT00950000183173"/>
<sequence>MQSNTEPSNDRNPDLFAELVQSIHQSHLLLNTSSTQSTSASPRTTYSGEAEECSGFLLQCSLLFEMQPQLFPSDRAKIAYIISLLSGRALQWAWSVWDAQGPITNLLTAFVAHFKEVFGQSPNKLSVNDQLFQLRQGQSSVNDYAFQFHTLAATSGWNKAALITAFRQGLNVNICQQMAIYDVVGLENFIQRAIRVSQHLTACNLEVTALSPPPASPSVPEPMQIDSYHLTHAEHQWRVINGLCLYCGAAGHLMSLCPVRLPHPARKPFLTQDPPGTSSH</sequence>
<keyword evidence="3" id="KW-1185">Reference proteome</keyword>
<dbReference type="OMA" id="INGLCLY"/>
<evidence type="ECO:0000259" key="1">
    <source>
        <dbReference type="Pfam" id="PF16297"/>
    </source>
</evidence>
<evidence type="ECO:0000313" key="3">
    <source>
        <dbReference type="Proteomes" id="UP001108240"/>
    </source>
</evidence>
<protein>
    <recommendedName>
        <fullName evidence="1">DUF4939 domain-containing protein</fullName>
    </recommendedName>
</protein>
<dbReference type="AlphaFoldDB" id="A0A9J7X318"/>
<evidence type="ECO:0000313" key="2">
    <source>
        <dbReference type="Ensembl" id="ENSCCRP00000101892.1"/>
    </source>
</evidence>
<dbReference type="Pfam" id="PF16297">
    <property type="entry name" value="DUF4939"/>
    <property type="match status" value="1"/>
</dbReference>
<reference evidence="2" key="2">
    <citation type="submission" date="2025-09" db="UniProtKB">
        <authorList>
            <consortium name="Ensembl"/>
        </authorList>
    </citation>
    <scope>IDENTIFICATION</scope>
</reference>
<accession>A0A9J7X318</accession>
<dbReference type="PANTHER" id="PTHR15503:SF22">
    <property type="entry name" value="TRANSPOSON TY3-I GAG POLYPROTEIN"/>
    <property type="match status" value="1"/>
</dbReference>
<dbReference type="PANTHER" id="PTHR15503">
    <property type="entry name" value="LDOC1 RELATED"/>
    <property type="match status" value="1"/>
</dbReference>
<name>A0A9J7X318_CYPCA</name>
<feature type="domain" description="DUF4939" evidence="1">
    <location>
        <begin position="44"/>
        <end position="120"/>
    </location>
</feature>
<reference evidence="2" key="1">
    <citation type="submission" date="2025-08" db="UniProtKB">
        <authorList>
            <consortium name="Ensembl"/>
        </authorList>
    </citation>
    <scope>IDENTIFICATION</scope>
</reference>
<organism evidence="2 3">
    <name type="scientific">Cyprinus carpio carpio</name>
    <dbReference type="NCBI Taxonomy" id="630221"/>
    <lineage>
        <taxon>Eukaryota</taxon>
        <taxon>Metazoa</taxon>
        <taxon>Chordata</taxon>
        <taxon>Craniata</taxon>
        <taxon>Vertebrata</taxon>
        <taxon>Euteleostomi</taxon>
        <taxon>Actinopterygii</taxon>
        <taxon>Neopterygii</taxon>
        <taxon>Teleostei</taxon>
        <taxon>Ostariophysi</taxon>
        <taxon>Cypriniformes</taxon>
        <taxon>Cyprinidae</taxon>
        <taxon>Cyprininae</taxon>
        <taxon>Cyprinus</taxon>
    </lineage>
</organism>
<proteinExistence type="predicted"/>
<dbReference type="Ensembl" id="ENSCCRT00000115810.1">
    <property type="protein sequence ID" value="ENSCCRP00000101892.1"/>
    <property type="gene ID" value="ENSCCRG00000058660.1"/>
</dbReference>
<dbReference type="InterPro" id="IPR032549">
    <property type="entry name" value="DUF4939"/>
</dbReference>
<dbReference type="Proteomes" id="UP001108240">
    <property type="component" value="Unplaced"/>
</dbReference>